<evidence type="ECO:0000256" key="2">
    <source>
        <dbReference type="ARBA" id="ARBA00004648"/>
    </source>
</evidence>
<keyword evidence="6" id="KW-0408">Iron</keyword>
<evidence type="ECO:0000256" key="3">
    <source>
        <dbReference type="ARBA" id="ARBA00022723"/>
    </source>
</evidence>
<reference evidence="9 10" key="1">
    <citation type="journal article" date="2024" name="Nat. Commun.">
        <title>Phylogenomics reveals the evolutionary origins of lichenization in chlorophyte algae.</title>
        <authorList>
            <person name="Puginier C."/>
            <person name="Libourel C."/>
            <person name="Otte J."/>
            <person name="Skaloud P."/>
            <person name="Haon M."/>
            <person name="Grisel S."/>
            <person name="Petersen M."/>
            <person name="Berrin J.G."/>
            <person name="Delaux P.M."/>
            <person name="Dal Grande F."/>
            <person name="Keller J."/>
        </authorList>
    </citation>
    <scope>NUCLEOTIDE SEQUENCE [LARGE SCALE GENOMIC DNA]</scope>
    <source>
        <strain evidence="9 10">SAG 216-7</strain>
    </source>
</reference>
<dbReference type="PANTHER" id="PTHR10869:SF238">
    <property type="entry name" value="PROLYL 4-HYDROXYLASE 6-RELATED"/>
    <property type="match status" value="1"/>
</dbReference>
<comment type="caution">
    <text evidence="9">The sequence shown here is derived from an EMBL/GenBank/DDBJ whole genome shotgun (WGS) entry which is preliminary data.</text>
</comment>
<evidence type="ECO:0000259" key="8">
    <source>
        <dbReference type="PROSITE" id="PS51471"/>
    </source>
</evidence>
<dbReference type="EMBL" id="JALJOT010000007">
    <property type="protein sequence ID" value="KAK9909008.1"/>
    <property type="molecule type" value="Genomic_DNA"/>
</dbReference>
<keyword evidence="3" id="KW-0479">Metal-binding</keyword>
<evidence type="ECO:0000256" key="6">
    <source>
        <dbReference type="ARBA" id="ARBA00023004"/>
    </source>
</evidence>
<comment type="catalytic activity">
    <reaction evidence="7">
        <text>L-prolyl-[collagen] + 2-oxoglutarate + O2 = trans-4-hydroxy-L-prolyl-[collagen] + succinate + CO2</text>
        <dbReference type="Rhea" id="RHEA:18945"/>
        <dbReference type="Rhea" id="RHEA-COMP:11676"/>
        <dbReference type="Rhea" id="RHEA-COMP:11680"/>
        <dbReference type="ChEBI" id="CHEBI:15379"/>
        <dbReference type="ChEBI" id="CHEBI:16526"/>
        <dbReference type="ChEBI" id="CHEBI:16810"/>
        <dbReference type="ChEBI" id="CHEBI:30031"/>
        <dbReference type="ChEBI" id="CHEBI:50342"/>
        <dbReference type="ChEBI" id="CHEBI:61965"/>
        <dbReference type="EC" id="1.14.11.2"/>
    </reaction>
</comment>
<dbReference type="Pfam" id="PF13640">
    <property type="entry name" value="2OG-FeII_Oxy_3"/>
    <property type="match status" value="1"/>
</dbReference>
<keyword evidence="10" id="KW-1185">Reference proteome</keyword>
<evidence type="ECO:0000256" key="7">
    <source>
        <dbReference type="ARBA" id="ARBA00049169"/>
    </source>
</evidence>
<protein>
    <recommendedName>
        <fullName evidence="8">Fe2OG dioxygenase domain-containing protein</fullName>
    </recommendedName>
</protein>
<evidence type="ECO:0000256" key="1">
    <source>
        <dbReference type="ARBA" id="ARBA00001961"/>
    </source>
</evidence>
<dbReference type="InterPro" id="IPR006620">
    <property type="entry name" value="Pro_4_hyd_alph"/>
</dbReference>
<comment type="subcellular location">
    <subcellularLocation>
        <location evidence="2">Endoplasmic reticulum membrane</location>
        <topology evidence="2">Single-pass type II membrane protein</topology>
    </subcellularLocation>
</comment>
<keyword evidence="4" id="KW-0223">Dioxygenase</keyword>
<dbReference type="Proteomes" id="UP001491310">
    <property type="component" value="Unassembled WGS sequence"/>
</dbReference>
<evidence type="ECO:0000313" key="9">
    <source>
        <dbReference type="EMBL" id="KAK9909008.1"/>
    </source>
</evidence>
<gene>
    <name evidence="9" type="ORF">WJX75_005993</name>
</gene>
<comment type="cofactor">
    <cofactor evidence="1">
        <name>L-ascorbate</name>
        <dbReference type="ChEBI" id="CHEBI:38290"/>
    </cofactor>
</comment>
<evidence type="ECO:0000256" key="4">
    <source>
        <dbReference type="ARBA" id="ARBA00022964"/>
    </source>
</evidence>
<feature type="domain" description="Fe2OG dioxygenase" evidence="8">
    <location>
        <begin position="107"/>
        <end position="222"/>
    </location>
</feature>
<dbReference type="Gene3D" id="2.60.120.620">
    <property type="entry name" value="q2cbj1_9rhob like domain"/>
    <property type="match status" value="1"/>
</dbReference>
<keyword evidence="5" id="KW-0560">Oxidoreductase</keyword>
<organism evidence="9 10">
    <name type="scientific">Coccomyxa subellipsoidea</name>
    <dbReference type="NCBI Taxonomy" id="248742"/>
    <lineage>
        <taxon>Eukaryota</taxon>
        <taxon>Viridiplantae</taxon>
        <taxon>Chlorophyta</taxon>
        <taxon>core chlorophytes</taxon>
        <taxon>Trebouxiophyceae</taxon>
        <taxon>Trebouxiophyceae incertae sedis</taxon>
        <taxon>Coccomyxaceae</taxon>
        <taxon>Coccomyxa</taxon>
    </lineage>
</organism>
<evidence type="ECO:0000256" key="5">
    <source>
        <dbReference type="ARBA" id="ARBA00023002"/>
    </source>
</evidence>
<dbReference type="InterPro" id="IPR005123">
    <property type="entry name" value="Oxoglu/Fe-dep_dioxygenase_dom"/>
</dbReference>
<proteinExistence type="predicted"/>
<dbReference type="PROSITE" id="PS51471">
    <property type="entry name" value="FE2OG_OXY"/>
    <property type="match status" value="1"/>
</dbReference>
<dbReference type="SMART" id="SM00702">
    <property type="entry name" value="P4Hc"/>
    <property type="match status" value="1"/>
</dbReference>
<dbReference type="InterPro" id="IPR045054">
    <property type="entry name" value="P4HA-like"/>
</dbReference>
<sequence>MDACEEMRWRLCCKLRGQEEREVDVFIESLDAVSMREDRAILLECSLSVSNVLKHHLRSPGTRVPSRTSSSMFLQGTHEQEPCVIDYAEKVLNLLQMPAVRGDGLSLTEAIQIARYKEGQFYDAHFDNKSEDCWRRAATLITYLSDLEEGGATFFPHGSSFAALHENGRPDCAPGLRIKPRRGCAIMFWSRREDGTEDQASLHAAEKVLKGEKWICSRWFRAPPSSRNPCHDDTDHALAPEP</sequence>
<evidence type="ECO:0000313" key="10">
    <source>
        <dbReference type="Proteomes" id="UP001491310"/>
    </source>
</evidence>
<dbReference type="InterPro" id="IPR044862">
    <property type="entry name" value="Pro_4_hyd_alph_FE2OG_OXY"/>
</dbReference>
<accession>A0ABR2YQ03</accession>
<dbReference type="PANTHER" id="PTHR10869">
    <property type="entry name" value="PROLYL 4-HYDROXYLASE ALPHA SUBUNIT"/>
    <property type="match status" value="1"/>
</dbReference>
<name>A0ABR2YQ03_9CHLO</name>